<keyword evidence="2" id="KW-1185">Reference proteome</keyword>
<proteinExistence type="predicted"/>
<accession>A0A2P6NYB1</accession>
<gene>
    <name evidence="1" type="ORF">PROFUN_00414</name>
</gene>
<dbReference type="InParanoid" id="A0A2P6NYB1"/>
<dbReference type="EMBL" id="MDYQ01000007">
    <property type="protein sequence ID" value="PRP88946.1"/>
    <property type="molecule type" value="Genomic_DNA"/>
</dbReference>
<comment type="caution">
    <text evidence="1">The sequence shown here is derived from an EMBL/GenBank/DDBJ whole genome shotgun (WGS) entry which is preliminary data.</text>
</comment>
<protein>
    <submittedName>
        <fullName evidence="1">Uncharacterized protein</fullName>
    </submittedName>
</protein>
<dbReference type="Proteomes" id="UP000241769">
    <property type="component" value="Unassembled WGS sequence"/>
</dbReference>
<organism evidence="1 2">
    <name type="scientific">Planoprotostelium fungivorum</name>
    <dbReference type="NCBI Taxonomy" id="1890364"/>
    <lineage>
        <taxon>Eukaryota</taxon>
        <taxon>Amoebozoa</taxon>
        <taxon>Evosea</taxon>
        <taxon>Variosea</taxon>
        <taxon>Cavosteliida</taxon>
        <taxon>Cavosteliaceae</taxon>
        <taxon>Planoprotostelium</taxon>
    </lineage>
</organism>
<name>A0A2P6NYB1_9EUKA</name>
<reference evidence="1 2" key="1">
    <citation type="journal article" date="2018" name="Genome Biol. Evol.">
        <title>Multiple Roots of Fruiting Body Formation in Amoebozoa.</title>
        <authorList>
            <person name="Hillmann F."/>
            <person name="Forbes G."/>
            <person name="Novohradska S."/>
            <person name="Ferling I."/>
            <person name="Riege K."/>
            <person name="Groth M."/>
            <person name="Westermann M."/>
            <person name="Marz M."/>
            <person name="Spaller T."/>
            <person name="Winckler T."/>
            <person name="Schaap P."/>
            <person name="Glockner G."/>
        </authorList>
    </citation>
    <scope>NUCLEOTIDE SEQUENCE [LARGE SCALE GENOMIC DNA]</scope>
    <source>
        <strain evidence="1 2">Jena</strain>
    </source>
</reference>
<dbReference type="AlphaFoldDB" id="A0A2P6NYB1"/>
<sequence length="87" mass="10237">MNPVADAISRRAQDRLDMGDREQNAVCLLPPRFFVNVTNIKPRDNFLDFEDSSTTAEQNPFTDGLLYYHFEHQYYTTDTTYRWTHGT</sequence>
<evidence type="ECO:0000313" key="2">
    <source>
        <dbReference type="Proteomes" id="UP000241769"/>
    </source>
</evidence>
<evidence type="ECO:0000313" key="1">
    <source>
        <dbReference type="EMBL" id="PRP88946.1"/>
    </source>
</evidence>